<evidence type="ECO:0000313" key="3">
    <source>
        <dbReference type="EMBL" id="PIC36712.1"/>
    </source>
</evidence>
<comment type="caution">
    <text evidence="3">The sequence shown here is derived from an EMBL/GenBank/DDBJ whole genome shotgun (WGS) entry which is preliminary data.</text>
</comment>
<feature type="region of interest" description="Disordered" evidence="2">
    <location>
        <begin position="154"/>
        <end position="174"/>
    </location>
</feature>
<feature type="coiled-coil region" evidence="1">
    <location>
        <begin position="651"/>
        <end position="692"/>
    </location>
</feature>
<reference evidence="4" key="1">
    <citation type="submission" date="2017-10" db="EMBL/GenBank/DDBJ databases">
        <title>Rapid genome shrinkage in a self-fertile nematode reveals novel sperm competition proteins.</title>
        <authorList>
            <person name="Yin D."/>
            <person name="Schwarz E.M."/>
            <person name="Thomas C.G."/>
            <person name="Felde R.L."/>
            <person name="Korf I.F."/>
            <person name="Cutter A.D."/>
            <person name="Schartner C.M."/>
            <person name="Ralston E.J."/>
            <person name="Meyer B.J."/>
            <person name="Haag E.S."/>
        </authorList>
    </citation>
    <scope>NUCLEOTIDE SEQUENCE [LARGE SCALE GENOMIC DNA]</scope>
    <source>
        <strain evidence="4">JU1422</strain>
    </source>
</reference>
<keyword evidence="4" id="KW-1185">Reference proteome</keyword>
<evidence type="ECO:0000256" key="1">
    <source>
        <dbReference type="SAM" id="Coils"/>
    </source>
</evidence>
<proteinExistence type="predicted"/>
<dbReference type="OrthoDB" id="10304562at2759"/>
<keyword evidence="1" id="KW-0175">Coiled coil</keyword>
<evidence type="ECO:0000313" key="4">
    <source>
        <dbReference type="Proteomes" id="UP000230233"/>
    </source>
</evidence>
<evidence type="ECO:0000256" key="2">
    <source>
        <dbReference type="SAM" id="MobiDB-lite"/>
    </source>
</evidence>
<protein>
    <submittedName>
        <fullName evidence="3">Uncharacterized protein</fullName>
    </submittedName>
</protein>
<dbReference type="EMBL" id="PDUG01000004">
    <property type="protein sequence ID" value="PIC36712.1"/>
    <property type="molecule type" value="Genomic_DNA"/>
</dbReference>
<sequence>MGDKFWNDVQKKINDELRTKRPKDVDPRIFSMNEQIGYASSVLRRHDDIFFATMNFMFNTIPRKLFELNMANEDVYTLKIENLKLKEMSEEERRVLMKHAEQNITADRQANEKDRLDFDRLMESLCSTKDDLSRYCENIRERFVSLDAYTDEQKRQKLEEKRKREEENANELDETKNKGTDFHFEVTKLIQSMKPDPTLFEHVDTFLKKLEGPEETISLKKHQEKMQEQMESLKRDFQMDMVLADNKYKISLKECNDRYEKVKALCDETMSKMKDKDRQIMELKISRDLKNQQLSKANREAAKIDGMVFINENFPHVFNSLIYRDCVISVINNRLCVLEKRQMDDHIHYLTIIRDIKLEMIRKYDSGNTALISKINNEHMQHLQTTKSMYHTFVQTQILKDECARNEQWLMEVRKTFYLNEDDLKTFAAKVPKTINRRIFGEIKDDSIEARMFDVQAWAKECLRFKQLNDLLIKEKSNMIKEISELKFQLWDKDHVISGLMYRNTIMQATSDERFKSIDQHTSIIVDWLKMKLALNQPIEGTELVEEHAEQNGKVLAPLEKARMEYLHYEHSLKTAAAAEIAHMKSRRAQGLPAIDSEDTDRLALLAIPLAQCQAAKKALIEIIDQEIKVSTDTVYQKNWDFKQAVEDRMTLEKDKEIRELKEKLEEVSGKLENCEKELKKKDEHIDIVEAIYINNRYGAPRVQVSAGRM</sequence>
<dbReference type="AlphaFoldDB" id="A0A2G5UAZ5"/>
<organism evidence="3 4">
    <name type="scientific">Caenorhabditis nigoni</name>
    <dbReference type="NCBI Taxonomy" id="1611254"/>
    <lineage>
        <taxon>Eukaryota</taxon>
        <taxon>Metazoa</taxon>
        <taxon>Ecdysozoa</taxon>
        <taxon>Nematoda</taxon>
        <taxon>Chromadorea</taxon>
        <taxon>Rhabditida</taxon>
        <taxon>Rhabditina</taxon>
        <taxon>Rhabditomorpha</taxon>
        <taxon>Rhabditoidea</taxon>
        <taxon>Rhabditidae</taxon>
        <taxon>Peloderinae</taxon>
        <taxon>Caenorhabditis</taxon>
    </lineage>
</organism>
<gene>
    <name evidence="3" type="primary">Cnig_chr_IV.g15610</name>
    <name evidence="3" type="ORF">B9Z55_015610</name>
</gene>
<dbReference type="Proteomes" id="UP000230233">
    <property type="component" value="Chromosome IV"/>
</dbReference>
<name>A0A2G5UAZ5_9PELO</name>
<accession>A0A2G5UAZ5</accession>